<dbReference type="InterPro" id="IPR025558">
    <property type="entry name" value="DUF4283"/>
</dbReference>
<comment type="caution">
    <text evidence="3">The sequence shown here is derived from an EMBL/GenBank/DDBJ whole genome shotgun (WGS) entry which is preliminary data.</text>
</comment>
<dbReference type="EMBL" id="JACGWO010000012">
    <property type="protein sequence ID" value="KAK4413541.1"/>
    <property type="molecule type" value="Genomic_DNA"/>
</dbReference>
<dbReference type="InterPro" id="IPR025836">
    <property type="entry name" value="Zn_knuckle_CX2CX4HX4C"/>
</dbReference>
<feature type="domain" description="Zinc knuckle CX2CX4HX4C" evidence="2">
    <location>
        <begin position="176"/>
        <end position="222"/>
    </location>
</feature>
<dbReference type="InterPro" id="IPR040256">
    <property type="entry name" value="At4g02000-like"/>
</dbReference>
<reference evidence="3" key="1">
    <citation type="submission" date="2020-06" db="EMBL/GenBank/DDBJ databases">
        <authorList>
            <person name="Li T."/>
            <person name="Hu X."/>
            <person name="Zhang T."/>
            <person name="Song X."/>
            <person name="Zhang H."/>
            <person name="Dai N."/>
            <person name="Sheng W."/>
            <person name="Hou X."/>
            <person name="Wei L."/>
        </authorList>
    </citation>
    <scope>NUCLEOTIDE SEQUENCE</scope>
    <source>
        <strain evidence="3">3651</strain>
        <tissue evidence="3">Leaf</tissue>
    </source>
</reference>
<proteinExistence type="predicted"/>
<feature type="domain" description="DUF4283" evidence="1">
    <location>
        <begin position="36"/>
        <end position="111"/>
    </location>
</feature>
<organism evidence="3 4">
    <name type="scientific">Sesamum alatum</name>
    <dbReference type="NCBI Taxonomy" id="300844"/>
    <lineage>
        <taxon>Eukaryota</taxon>
        <taxon>Viridiplantae</taxon>
        <taxon>Streptophyta</taxon>
        <taxon>Embryophyta</taxon>
        <taxon>Tracheophyta</taxon>
        <taxon>Spermatophyta</taxon>
        <taxon>Magnoliopsida</taxon>
        <taxon>eudicotyledons</taxon>
        <taxon>Gunneridae</taxon>
        <taxon>Pentapetalae</taxon>
        <taxon>asterids</taxon>
        <taxon>lamiids</taxon>
        <taxon>Lamiales</taxon>
        <taxon>Pedaliaceae</taxon>
        <taxon>Sesamum</taxon>
    </lineage>
</organism>
<evidence type="ECO:0000259" key="1">
    <source>
        <dbReference type="Pfam" id="PF14111"/>
    </source>
</evidence>
<reference evidence="3" key="2">
    <citation type="journal article" date="2024" name="Plant">
        <title>Genomic evolution and insights into agronomic trait innovations of Sesamum species.</title>
        <authorList>
            <person name="Miao H."/>
            <person name="Wang L."/>
            <person name="Qu L."/>
            <person name="Liu H."/>
            <person name="Sun Y."/>
            <person name="Le M."/>
            <person name="Wang Q."/>
            <person name="Wei S."/>
            <person name="Zheng Y."/>
            <person name="Lin W."/>
            <person name="Duan Y."/>
            <person name="Cao H."/>
            <person name="Xiong S."/>
            <person name="Wang X."/>
            <person name="Wei L."/>
            <person name="Li C."/>
            <person name="Ma Q."/>
            <person name="Ju M."/>
            <person name="Zhao R."/>
            <person name="Li G."/>
            <person name="Mu C."/>
            <person name="Tian Q."/>
            <person name="Mei H."/>
            <person name="Zhang T."/>
            <person name="Gao T."/>
            <person name="Zhang H."/>
        </authorList>
    </citation>
    <scope>NUCLEOTIDE SEQUENCE</scope>
    <source>
        <strain evidence="3">3651</strain>
    </source>
</reference>
<dbReference type="PANTHER" id="PTHR31286:SF178">
    <property type="entry name" value="DUF4283 DOMAIN-CONTAINING PROTEIN"/>
    <property type="match status" value="1"/>
</dbReference>
<sequence length="320" mass="36686">MESDLLKLDTVLSLTEEEAPGLVIPQSDWEKGAGGFRLTLVGRLLTHRSVLFDSLKDSLVRQFQTARGVLVRKVSDSRFCLVFNHFEDLRRVLDLRPWIFDRNLVVLQPLALTGDPLTTNLDWCPFFVHVHDLPYPQRTVAVVRYIGDCLGAWMDATDISRDISWFENVRVRLNINVTVPLKCALRLRSEHGDEVVVRFSYERLPNFCYMCSKIGHIEQFCELRFQEHFVDPGSCNPYGAWLRAAGPMRRLGQPSVAVRPTYVWRSPSVAGCAGVNRRGVHIFGDFRRERDDSRRLHTTEDGQVAASESFLERLNSPLRQ</sequence>
<evidence type="ECO:0008006" key="5">
    <source>
        <dbReference type="Google" id="ProtNLM"/>
    </source>
</evidence>
<name>A0AAE2C957_9LAMI</name>
<dbReference type="PANTHER" id="PTHR31286">
    <property type="entry name" value="GLYCINE-RICH CELL WALL STRUCTURAL PROTEIN 1.8-LIKE"/>
    <property type="match status" value="1"/>
</dbReference>
<dbReference type="Proteomes" id="UP001293254">
    <property type="component" value="Unassembled WGS sequence"/>
</dbReference>
<evidence type="ECO:0000313" key="3">
    <source>
        <dbReference type="EMBL" id="KAK4413541.1"/>
    </source>
</evidence>
<dbReference type="Pfam" id="PF14111">
    <property type="entry name" value="DUF4283"/>
    <property type="match status" value="1"/>
</dbReference>
<keyword evidence="4" id="KW-1185">Reference proteome</keyword>
<accession>A0AAE2C957</accession>
<dbReference type="Pfam" id="PF14392">
    <property type="entry name" value="zf-CCHC_4"/>
    <property type="match status" value="1"/>
</dbReference>
<gene>
    <name evidence="3" type="ORF">Salat_2766700</name>
</gene>
<evidence type="ECO:0000313" key="4">
    <source>
        <dbReference type="Proteomes" id="UP001293254"/>
    </source>
</evidence>
<evidence type="ECO:0000259" key="2">
    <source>
        <dbReference type="Pfam" id="PF14392"/>
    </source>
</evidence>
<dbReference type="AlphaFoldDB" id="A0AAE2C957"/>
<protein>
    <recommendedName>
        <fullName evidence="5">CCHC-type domain-containing protein</fullName>
    </recommendedName>
</protein>